<organism evidence="2">
    <name type="scientific">marine metagenome</name>
    <dbReference type="NCBI Taxonomy" id="408172"/>
    <lineage>
        <taxon>unclassified sequences</taxon>
        <taxon>metagenomes</taxon>
        <taxon>ecological metagenomes</taxon>
    </lineage>
</organism>
<feature type="domain" description="UGSC-like" evidence="1">
    <location>
        <begin position="1"/>
        <end position="62"/>
    </location>
</feature>
<gene>
    <name evidence="2" type="ORF">METZ01_LOCUS25109</name>
</gene>
<dbReference type="EMBL" id="UINC01001149">
    <property type="protein sequence ID" value="SUZ72255.1"/>
    <property type="molecule type" value="Genomic_DNA"/>
</dbReference>
<protein>
    <recommendedName>
        <fullName evidence="1">UGSC-like domain-containing protein</fullName>
    </recommendedName>
</protein>
<dbReference type="Pfam" id="PF24696">
    <property type="entry name" value="UGSC"/>
    <property type="match status" value="1"/>
</dbReference>
<reference evidence="2" key="1">
    <citation type="submission" date="2018-05" db="EMBL/GenBank/DDBJ databases">
        <authorList>
            <person name="Lanie J.A."/>
            <person name="Ng W.-L."/>
            <person name="Kazmierczak K.M."/>
            <person name="Andrzejewski T.M."/>
            <person name="Davidsen T.M."/>
            <person name="Wayne K.J."/>
            <person name="Tettelin H."/>
            <person name="Glass J.I."/>
            <person name="Rusch D."/>
            <person name="Podicherti R."/>
            <person name="Tsui H.-C.T."/>
            <person name="Winkler M.E."/>
        </authorList>
    </citation>
    <scope>NUCLEOTIDE SEQUENCE</scope>
</reference>
<sequence>MPSVVLVTERFTTLAKASMRGNGVPDAPMVVLPKTELTEYVEPDVVRTVAKEAVELIIAQLKGPESETTS</sequence>
<evidence type="ECO:0000313" key="2">
    <source>
        <dbReference type="EMBL" id="SUZ72255.1"/>
    </source>
</evidence>
<accession>A0A381PYX9</accession>
<dbReference type="AlphaFoldDB" id="A0A381PYX9"/>
<name>A0A381PYX9_9ZZZZ</name>
<proteinExistence type="predicted"/>
<evidence type="ECO:0000259" key="1">
    <source>
        <dbReference type="Pfam" id="PF24696"/>
    </source>
</evidence>
<dbReference type="InterPro" id="IPR057767">
    <property type="entry name" value="UGSC-like_dom"/>
</dbReference>